<gene>
    <name evidence="1" type="ORF">NPIL_474761</name>
</gene>
<proteinExistence type="predicted"/>
<reference evidence="1" key="1">
    <citation type="submission" date="2020-08" db="EMBL/GenBank/DDBJ databases">
        <title>Multicomponent nature underlies the extraordinary mechanical properties of spider dragline silk.</title>
        <authorList>
            <person name="Kono N."/>
            <person name="Nakamura H."/>
            <person name="Mori M."/>
            <person name="Yoshida Y."/>
            <person name="Ohtoshi R."/>
            <person name="Malay A.D."/>
            <person name="Moran D.A.P."/>
            <person name="Tomita M."/>
            <person name="Numata K."/>
            <person name="Arakawa K."/>
        </authorList>
    </citation>
    <scope>NUCLEOTIDE SEQUENCE</scope>
</reference>
<evidence type="ECO:0000313" key="1">
    <source>
        <dbReference type="EMBL" id="GFS30577.1"/>
    </source>
</evidence>
<protein>
    <submittedName>
        <fullName evidence="1">Uncharacterized protein</fullName>
    </submittedName>
</protein>
<organism evidence="1 2">
    <name type="scientific">Nephila pilipes</name>
    <name type="common">Giant wood spider</name>
    <name type="synonym">Nephila maculata</name>
    <dbReference type="NCBI Taxonomy" id="299642"/>
    <lineage>
        <taxon>Eukaryota</taxon>
        <taxon>Metazoa</taxon>
        <taxon>Ecdysozoa</taxon>
        <taxon>Arthropoda</taxon>
        <taxon>Chelicerata</taxon>
        <taxon>Arachnida</taxon>
        <taxon>Araneae</taxon>
        <taxon>Araneomorphae</taxon>
        <taxon>Entelegynae</taxon>
        <taxon>Araneoidea</taxon>
        <taxon>Nephilidae</taxon>
        <taxon>Nephila</taxon>
    </lineage>
</organism>
<name>A0A8X6I4Y2_NEPPI</name>
<dbReference type="Proteomes" id="UP000887013">
    <property type="component" value="Unassembled WGS sequence"/>
</dbReference>
<keyword evidence="2" id="KW-1185">Reference proteome</keyword>
<accession>A0A8X6I4Y2</accession>
<comment type="caution">
    <text evidence="1">The sequence shown here is derived from an EMBL/GenBank/DDBJ whole genome shotgun (WGS) entry which is preliminary data.</text>
</comment>
<dbReference type="AlphaFoldDB" id="A0A8X6I4Y2"/>
<feature type="non-terminal residue" evidence="1">
    <location>
        <position position="1"/>
    </location>
</feature>
<evidence type="ECO:0000313" key="2">
    <source>
        <dbReference type="Proteomes" id="UP000887013"/>
    </source>
</evidence>
<dbReference type="EMBL" id="BMAW01087605">
    <property type="protein sequence ID" value="GFS30577.1"/>
    <property type="molecule type" value="Genomic_DNA"/>
</dbReference>
<sequence length="62" mass="6636">GALVLIFGILGRQCCYFGIVCKTSIELDGISGHLPAGHLVVDIRLHCCLDYSMGTVREGGTR</sequence>